<evidence type="ECO:0000313" key="3">
    <source>
        <dbReference type="EMBL" id="CAB1428159.1"/>
    </source>
</evidence>
<dbReference type="SUPFAM" id="SSF53822">
    <property type="entry name" value="Periplasmic binding protein-like I"/>
    <property type="match status" value="1"/>
</dbReference>
<gene>
    <name evidence="3" type="ORF">PLEPLA_LOCUS16124</name>
</gene>
<dbReference type="Proteomes" id="UP001153269">
    <property type="component" value="Unassembled WGS sequence"/>
</dbReference>
<proteinExistence type="predicted"/>
<reference evidence="3" key="1">
    <citation type="submission" date="2020-03" db="EMBL/GenBank/DDBJ databases">
        <authorList>
            <person name="Weist P."/>
        </authorList>
    </citation>
    <scope>NUCLEOTIDE SEQUENCE</scope>
</reference>
<dbReference type="InterPro" id="IPR028082">
    <property type="entry name" value="Peripla_BP_I"/>
</dbReference>
<dbReference type="AlphaFoldDB" id="A0A9N7UD94"/>
<evidence type="ECO:0000313" key="4">
    <source>
        <dbReference type="Proteomes" id="UP001153269"/>
    </source>
</evidence>
<sequence length="194" mass="21084">MYGARGADVGGSNQRPSLPIVQVSVTRPDGPLEFDSNPLVPCCLVNEQSSSNQKVGGSAGTSVTFNRDGDAPGRYDLFQYQWSNVTGPGYRVIGQWTETLQINTELLLLLLLLLLILLLFLLLLFFFFFFSSSSSSFFFFSFFFSSSSSSSSSSFFFFSFFFSSSSSSSFFSSSSYSSSSSSSSPPPPAGAELH</sequence>
<feature type="transmembrane region" description="Helical" evidence="2">
    <location>
        <begin position="106"/>
        <end position="131"/>
    </location>
</feature>
<evidence type="ECO:0000256" key="1">
    <source>
        <dbReference type="SAM" id="MobiDB-lite"/>
    </source>
</evidence>
<keyword evidence="2" id="KW-0812">Transmembrane</keyword>
<keyword evidence="2" id="KW-1133">Transmembrane helix</keyword>
<feature type="compositionally biased region" description="Low complexity" evidence="1">
    <location>
        <begin position="165"/>
        <end position="183"/>
    </location>
</feature>
<comment type="caution">
    <text evidence="3">The sequence shown here is derived from an EMBL/GenBank/DDBJ whole genome shotgun (WGS) entry which is preliminary data.</text>
</comment>
<accession>A0A9N7UD94</accession>
<protein>
    <submittedName>
        <fullName evidence="3">Uncharacterized protein</fullName>
    </submittedName>
</protein>
<feature type="region of interest" description="Disordered" evidence="1">
    <location>
        <begin position="165"/>
        <end position="194"/>
    </location>
</feature>
<organism evidence="3 4">
    <name type="scientific">Pleuronectes platessa</name>
    <name type="common">European plaice</name>
    <dbReference type="NCBI Taxonomy" id="8262"/>
    <lineage>
        <taxon>Eukaryota</taxon>
        <taxon>Metazoa</taxon>
        <taxon>Chordata</taxon>
        <taxon>Craniata</taxon>
        <taxon>Vertebrata</taxon>
        <taxon>Euteleostomi</taxon>
        <taxon>Actinopterygii</taxon>
        <taxon>Neopterygii</taxon>
        <taxon>Teleostei</taxon>
        <taxon>Neoteleostei</taxon>
        <taxon>Acanthomorphata</taxon>
        <taxon>Carangaria</taxon>
        <taxon>Pleuronectiformes</taxon>
        <taxon>Pleuronectoidei</taxon>
        <taxon>Pleuronectidae</taxon>
        <taxon>Pleuronectes</taxon>
    </lineage>
</organism>
<keyword evidence="4" id="KW-1185">Reference proteome</keyword>
<feature type="compositionally biased region" description="Pro residues" evidence="1">
    <location>
        <begin position="184"/>
        <end position="194"/>
    </location>
</feature>
<evidence type="ECO:0000256" key="2">
    <source>
        <dbReference type="SAM" id="Phobius"/>
    </source>
</evidence>
<keyword evidence="2" id="KW-0472">Membrane</keyword>
<dbReference type="EMBL" id="CADEAL010001025">
    <property type="protein sequence ID" value="CAB1428159.1"/>
    <property type="molecule type" value="Genomic_DNA"/>
</dbReference>
<feature type="transmembrane region" description="Helical" evidence="2">
    <location>
        <begin position="137"/>
        <end position="162"/>
    </location>
</feature>
<name>A0A9N7UD94_PLEPL</name>